<dbReference type="OrthoDB" id="9784366at2"/>
<feature type="transmembrane region" description="Helical" evidence="8">
    <location>
        <begin position="272"/>
        <end position="295"/>
    </location>
</feature>
<keyword evidence="3" id="KW-0813">Transport</keyword>
<keyword evidence="4" id="KW-1003">Cell membrane</keyword>
<keyword evidence="7 8" id="KW-0472">Membrane</keyword>
<evidence type="ECO:0000256" key="6">
    <source>
        <dbReference type="ARBA" id="ARBA00022989"/>
    </source>
</evidence>
<dbReference type="Pfam" id="PF01594">
    <property type="entry name" value="AI-2E_transport"/>
    <property type="match status" value="1"/>
</dbReference>
<dbReference type="EMBL" id="VOHM01000023">
    <property type="protein sequence ID" value="TWT23053.1"/>
    <property type="molecule type" value="Genomic_DNA"/>
</dbReference>
<dbReference type="PANTHER" id="PTHR21716">
    <property type="entry name" value="TRANSMEMBRANE PROTEIN"/>
    <property type="match status" value="1"/>
</dbReference>
<dbReference type="AlphaFoldDB" id="A0A5C5UAY1"/>
<feature type="transmembrane region" description="Helical" evidence="8">
    <location>
        <begin position="39"/>
        <end position="59"/>
    </location>
</feature>
<evidence type="ECO:0000256" key="7">
    <source>
        <dbReference type="ARBA" id="ARBA00023136"/>
    </source>
</evidence>
<sequence>MDSVNDKDFRGEATQAFQELEAHDSIDRFEVIAEGMKTFTWWCLRLLVIAATSWVTWYVMSKFWRGLLPIFIALILSSVLWTPTGWMQRRGVPPALSAIITILGTLAFFGGLIGLIAPSIVNQSQTLFFQAFEGVQRLQLWLQGPPLHINGEDLNGWFSDAATWLQQQSGTIAGELFAGLGVASSVLVTIGIVLVLTFFFLKDGPRFMPWLREVTGRRVGWHLTELFTRAWITLAGFIRAQALVSFVDAVFIGLGLALLGVPMALALGTLTFIAGFIPIVGAVVAGALAVMIAFVSHGTTTAFLVLGLVILVQQLEGNILQPMVQSRAMNLHPVVILISVTLGGSLFGIIGAFLAVPTAAMLAVLLRYLSDLIALRSGEKRAADIEFATLVGSLTAQEGEEAGRKMRAARREDTATPSLSRLQDILHVFRS</sequence>
<reference evidence="9 10" key="1">
    <citation type="submission" date="2019-08" db="EMBL/GenBank/DDBJ databases">
        <authorList>
            <person name="Lei W."/>
        </authorList>
    </citation>
    <scope>NUCLEOTIDE SEQUENCE [LARGE SCALE GENOMIC DNA]</scope>
    <source>
        <strain evidence="9 10">CCUG 58627</strain>
    </source>
</reference>
<gene>
    <name evidence="9" type="ORF">FRX94_09940</name>
</gene>
<evidence type="ECO:0000256" key="8">
    <source>
        <dbReference type="SAM" id="Phobius"/>
    </source>
</evidence>
<comment type="similarity">
    <text evidence="2">Belongs to the autoinducer-2 exporter (AI-2E) (TC 2.A.86) family.</text>
</comment>
<organism evidence="9 10">
    <name type="scientific">Corynebacterium canis</name>
    <dbReference type="NCBI Taxonomy" id="679663"/>
    <lineage>
        <taxon>Bacteria</taxon>
        <taxon>Bacillati</taxon>
        <taxon>Actinomycetota</taxon>
        <taxon>Actinomycetes</taxon>
        <taxon>Mycobacteriales</taxon>
        <taxon>Corynebacteriaceae</taxon>
        <taxon>Corynebacterium</taxon>
    </lineage>
</organism>
<evidence type="ECO:0000313" key="10">
    <source>
        <dbReference type="Proteomes" id="UP000320791"/>
    </source>
</evidence>
<dbReference type="GO" id="GO:0005886">
    <property type="term" value="C:plasma membrane"/>
    <property type="evidence" value="ECO:0007669"/>
    <property type="project" value="UniProtKB-SubCell"/>
</dbReference>
<evidence type="ECO:0000256" key="4">
    <source>
        <dbReference type="ARBA" id="ARBA00022475"/>
    </source>
</evidence>
<evidence type="ECO:0000256" key="5">
    <source>
        <dbReference type="ARBA" id="ARBA00022692"/>
    </source>
</evidence>
<proteinExistence type="inferred from homology"/>
<evidence type="ECO:0000256" key="3">
    <source>
        <dbReference type="ARBA" id="ARBA00022448"/>
    </source>
</evidence>
<feature type="transmembrane region" description="Helical" evidence="8">
    <location>
        <begin position="176"/>
        <end position="201"/>
    </location>
</feature>
<evidence type="ECO:0000313" key="9">
    <source>
        <dbReference type="EMBL" id="TWT23053.1"/>
    </source>
</evidence>
<dbReference type="GO" id="GO:0055085">
    <property type="term" value="P:transmembrane transport"/>
    <property type="evidence" value="ECO:0007669"/>
    <property type="project" value="TreeGrafter"/>
</dbReference>
<evidence type="ECO:0000256" key="1">
    <source>
        <dbReference type="ARBA" id="ARBA00004651"/>
    </source>
</evidence>
<evidence type="ECO:0000256" key="2">
    <source>
        <dbReference type="ARBA" id="ARBA00009773"/>
    </source>
</evidence>
<keyword evidence="5 8" id="KW-0812">Transmembrane</keyword>
<keyword evidence="10" id="KW-1185">Reference proteome</keyword>
<name>A0A5C5UAY1_9CORY</name>
<dbReference type="Proteomes" id="UP000320791">
    <property type="component" value="Unassembled WGS sequence"/>
</dbReference>
<protein>
    <submittedName>
        <fullName evidence="9">AI-2E family transporter</fullName>
    </submittedName>
</protein>
<accession>A0A5C5UAY1</accession>
<keyword evidence="6 8" id="KW-1133">Transmembrane helix</keyword>
<comment type="subcellular location">
    <subcellularLocation>
        <location evidence="1">Cell membrane</location>
        <topology evidence="1">Multi-pass membrane protein</topology>
    </subcellularLocation>
</comment>
<feature type="transmembrane region" description="Helical" evidence="8">
    <location>
        <begin position="245"/>
        <end position="266"/>
    </location>
</feature>
<dbReference type="InterPro" id="IPR002549">
    <property type="entry name" value="AI-2E-like"/>
</dbReference>
<feature type="transmembrane region" description="Helical" evidence="8">
    <location>
        <begin position="66"/>
        <end position="83"/>
    </location>
</feature>
<comment type="caution">
    <text evidence="9">The sequence shown here is derived from an EMBL/GenBank/DDBJ whole genome shotgun (WGS) entry which is preliminary data.</text>
</comment>
<feature type="transmembrane region" description="Helical" evidence="8">
    <location>
        <begin position="95"/>
        <end position="117"/>
    </location>
</feature>
<feature type="transmembrane region" description="Helical" evidence="8">
    <location>
        <begin position="333"/>
        <end position="366"/>
    </location>
</feature>
<dbReference type="PANTHER" id="PTHR21716:SF53">
    <property type="entry name" value="PERMEASE PERM-RELATED"/>
    <property type="match status" value="1"/>
</dbReference>